<protein>
    <submittedName>
        <fullName evidence="2">RING-type domain-containing protein</fullName>
    </submittedName>
</protein>
<accession>A0AC35UI92</accession>
<evidence type="ECO:0000313" key="2">
    <source>
        <dbReference type="WBParaSite" id="RSKR_0001132500.1"/>
    </source>
</evidence>
<evidence type="ECO:0000313" key="1">
    <source>
        <dbReference type="Proteomes" id="UP000095286"/>
    </source>
</evidence>
<dbReference type="Proteomes" id="UP000095286">
    <property type="component" value="Unplaced"/>
</dbReference>
<sequence>MCLICVTNPSEMCCYPCGHVVLCESCSTKYNESERLKPYVGRPDVSPRIIHNIDFGVSCEYLPDNESTIINEYCPSAWKGTVCYCRIVNYFYKKQCRRDDVESWHYMCLELFYGKLPWHSVHTKLKSSRKV</sequence>
<dbReference type="WBParaSite" id="RSKR_0001132500.1">
    <property type="protein sequence ID" value="RSKR_0001132500.1"/>
    <property type="gene ID" value="RSKR_0001132500"/>
</dbReference>
<proteinExistence type="predicted"/>
<reference evidence="2" key="1">
    <citation type="submission" date="2016-11" db="UniProtKB">
        <authorList>
            <consortium name="WormBaseParasite"/>
        </authorList>
    </citation>
    <scope>IDENTIFICATION</scope>
    <source>
        <strain evidence="2">KR3021</strain>
    </source>
</reference>
<name>A0AC35UI92_9BILA</name>
<organism evidence="1 2">
    <name type="scientific">Rhabditophanes sp. KR3021</name>
    <dbReference type="NCBI Taxonomy" id="114890"/>
    <lineage>
        <taxon>Eukaryota</taxon>
        <taxon>Metazoa</taxon>
        <taxon>Ecdysozoa</taxon>
        <taxon>Nematoda</taxon>
        <taxon>Chromadorea</taxon>
        <taxon>Rhabditida</taxon>
        <taxon>Tylenchina</taxon>
        <taxon>Panagrolaimomorpha</taxon>
        <taxon>Strongyloidoidea</taxon>
        <taxon>Alloionematidae</taxon>
        <taxon>Rhabditophanes</taxon>
    </lineage>
</organism>